<dbReference type="Proteomes" id="UP000828390">
    <property type="component" value="Unassembled WGS sequence"/>
</dbReference>
<keyword evidence="2" id="KW-1185">Reference proteome</keyword>
<dbReference type="EMBL" id="JAIWYP010000012">
    <property type="protein sequence ID" value="KAH3724758.1"/>
    <property type="molecule type" value="Genomic_DNA"/>
</dbReference>
<name>A0A9D4CGE8_DREPO</name>
<proteinExistence type="predicted"/>
<gene>
    <name evidence="1" type="ORF">DPMN_050582</name>
</gene>
<dbReference type="AlphaFoldDB" id="A0A9D4CGE8"/>
<comment type="caution">
    <text evidence="1">The sequence shown here is derived from an EMBL/GenBank/DDBJ whole genome shotgun (WGS) entry which is preliminary data.</text>
</comment>
<sequence length="178" mass="19997">MLTIKKDLLSASRALCRLYGRSRRHKPSTRTPELLPSTLCVLSTAIIFIGSLSKSWSASLSKVCPVRPLRCHLRCSRPSSGDVVKPLSSYGNYRSGSRRSLLEKASGSRHNGTCWINRAFRKSSPIRHSSDDIVKPLSTYGQLPFRSAIFWRSLQENLLRKTLTPVATCTFQLLTELF</sequence>
<organism evidence="1 2">
    <name type="scientific">Dreissena polymorpha</name>
    <name type="common">Zebra mussel</name>
    <name type="synonym">Mytilus polymorpha</name>
    <dbReference type="NCBI Taxonomy" id="45954"/>
    <lineage>
        <taxon>Eukaryota</taxon>
        <taxon>Metazoa</taxon>
        <taxon>Spiralia</taxon>
        <taxon>Lophotrochozoa</taxon>
        <taxon>Mollusca</taxon>
        <taxon>Bivalvia</taxon>
        <taxon>Autobranchia</taxon>
        <taxon>Heteroconchia</taxon>
        <taxon>Euheterodonta</taxon>
        <taxon>Imparidentia</taxon>
        <taxon>Neoheterodontei</taxon>
        <taxon>Myida</taxon>
        <taxon>Dreissenoidea</taxon>
        <taxon>Dreissenidae</taxon>
        <taxon>Dreissena</taxon>
    </lineage>
</organism>
<reference evidence="1" key="2">
    <citation type="submission" date="2020-11" db="EMBL/GenBank/DDBJ databases">
        <authorList>
            <person name="McCartney M.A."/>
            <person name="Auch B."/>
            <person name="Kono T."/>
            <person name="Mallez S."/>
            <person name="Becker A."/>
            <person name="Gohl D.M."/>
            <person name="Silverstein K.A.T."/>
            <person name="Koren S."/>
            <person name="Bechman K.B."/>
            <person name="Herman A."/>
            <person name="Abrahante J.E."/>
            <person name="Garbe J."/>
        </authorList>
    </citation>
    <scope>NUCLEOTIDE SEQUENCE</scope>
    <source>
        <strain evidence="1">Duluth1</strain>
        <tissue evidence="1">Whole animal</tissue>
    </source>
</reference>
<reference evidence="1" key="1">
    <citation type="journal article" date="2019" name="bioRxiv">
        <title>The Genome of the Zebra Mussel, Dreissena polymorpha: A Resource for Invasive Species Research.</title>
        <authorList>
            <person name="McCartney M.A."/>
            <person name="Auch B."/>
            <person name="Kono T."/>
            <person name="Mallez S."/>
            <person name="Zhang Y."/>
            <person name="Obille A."/>
            <person name="Becker A."/>
            <person name="Abrahante J.E."/>
            <person name="Garbe J."/>
            <person name="Badalamenti J.P."/>
            <person name="Herman A."/>
            <person name="Mangelson H."/>
            <person name="Liachko I."/>
            <person name="Sullivan S."/>
            <person name="Sone E.D."/>
            <person name="Koren S."/>
            <person name="Silverstein K.A.T."/>
            <person name="Beckman K.B."/>
            <person name="Gohl D.M."/>
        </authorList>
    </citation>
    <scope>NUCLEOTIDE SEQUENCE</scope>
    <source>
        <strain evidence="1">Duluth1</strain>
        <tissue evidence="1">Whole animal</tissue>
    </source>
</reference>
<accession>A0A9D4CGE8</accession>
<evidence type="ECO:0000313" key="1">
    <source>
        <dbReference type="EMBL" id="KAH3724758.1"/>
    </source>
</evidence>
<evidence type="ECO:0000313" key="2">
    <source>
        <dbReference type="Proteomes" id="UP000828390"/>
    </source>
</evidence>
<protein>
    <submittedName>
        <fullName evidence="1">Uncharacterized protein</fullName>
    </submittedName>
</protein>